<dbReference type="AlphaFoldDB" id="X1EKX1"/>
<accession>X1EKX1</accession>
<comment type="caution">
    <text evidence="1">The sequence shown here is derived from an EMBL/GenBank/DDBJ whole genome shotgun (WGS) entry which is preliminary data.</text>
</comment>
<name>X1EKX1_9ZZZZ</name>
<evidence type="ECO:0000313" key="1">
    <source>
        <dbReference type="EMBL" id="GAH20960.1"/>
    </source>
</evidence>
<organism evidence="1">
    <name type="scientific">marine sediment metagenome</name>
    <dbReference type="NCBI Taxonomy" id="412755"/>
    <lineage>
        <taxon>unclassified sequences</taxon>
        <taxon>metagenomes</taxon>
        <taxon>ecological metagenomes</taxon>
    </lineage>
</organism>
<protein>
    <submittedName>
        <fullName evidence="1">Uncharacterized protein</fullName>
    </submittedName>
</protein>
<gene>
    <name evidence="1" type="ORF">S03H2_04532</name>
</gene>
<proteinExistence type="predicted"/>
<dbReference type="EMBL" id="BARU01001808">
    <property type="protein sequence ID" value="GAH20960.1"/>
    <property type="molecule type" value="Genomic_DNA"/>
</dbReference>
<sequence>MLINIEAASGPAIRKYLMPYLSERYPNAGCVRLLEIKFTEVKILTRKRESSSLTASIGISPIIKLA</sequence>
<reference evidence="1" key="1">
    <citation type="journal article" date="2014" name="Front. Microbiol.">
        <title>High frequency of phylogenetically diverse reductive dehalogenase-homologous genes in deep subseafloor sedimentary metagenomes.</title>
        <authorList>
            <person name="Kawai M."/>
            <person name="Futagami T."/>
            <person name="Toyoda A."/>
            <person name="Takaki Y."/>
            <person name="Nishi S."/>
            <person name="Hori S."/>
            <person name="Arai W."/>
            <person name="Tsubouchi T."/>
            <person name="Morono Y."/>
            <person name="Uchiyama I."/>
            <person name="Ito T."/>
            <person name="Fujiyama A."/>
            <person name="Inagaki F."/>
            <person name="Takami H."/>
        </authorList>
    </citation>
    <scope>NUCLEOTIDE SEQUENCE</scope>
    <source>
        <strain evidence="1">Expedition CK06-06</strain>
    </source>
</reference>